<comment type="caution">
    <text evidence="3">The sequence shown here is derived from an EMBL/GenBank/DDBJ whole genome shotgun (WGS) entry which is preliminary data.</text>
</comment>
<dbReference type="InterPro" id="IPR002711">
    <property type="entry name" value="HNH"/>
</dbReference>
<dbReference type="GO" id="GO:0004519">
    <property type="term" value="F:endonuclease activity"/>
    <property type="evidence" value="ECO:0007669"/>
    <property type="project" value="InterPro"/>
</dbReference>
<dbReference type="Pfam" id="PF01844">
    <property type="entry name" value="HNH"/>
    <property type="match status" value="1"/>
</dbReference>
<keyword evidence="4" id="KW-1185">Reference proteome</keyword>
<evidence type="ECO:0000256" key="1">
    <source>
        <dbReference type="ARBA" id="ARBA00023450"/>
    </source>
</evidence>
<name>A0A917B6N8_9MICO</name>
<protein>
    <recommendedName>
        <fullName evidence="2">HNH nuclease domain-containing protein</fullName>
    </recommendedName>
</protein>
<organism evidence="3 4">
    <name type="scientific">Subtercola lobariae</name>
    <dbReference type="NCBI Taxonomy" id="1588641"/>
    <lineage>
        <taxon>Bacteria</taxon>
        <taxon>Bacillati</taxon>
        <taxon>Actinomycetota</taxon>
        <taxon>Actinomycetes</taxon>
        <taxon>Micrococcales</taxon>
        <taxon>Microbacteriaceae</taxon>
        <taxon>Subtercola</taxon>
    </lineage>
</organism>
<evidence type="ECO:0000313" key="4">
    <source>
        <dbReference type="Proteomes" id="UP000598775"/>
    </source>
</evidence>
<evidence type="ECO:0000259" key="2">
    <source>
        <dbReference type="SMART" id="SM00507"/>
    </source>
</evidence>
<dbReference type="Pfam" id="PF02720">
    <property type="entry name" value="DUF222"/>
    <property type="match status" value="1"/>
</dbReference>
<proteinExistence type="inferred from homology"/>
<dbReference type="GO" id="GO:0003676">
    <property type="term" value="F:nucleic acid binding"/>
    <property type="evidence" value="ECO:0007669"/>
    <property type="project" value="InterPro"/>
</dbReference>
<feature type="domain" description="HNH nuclease" evidence="2">
    <location>
        <begin position="328"/>
        <end position="380"/>
    </location>
</feature>
<reference evidence="3 4" key="1">
    <citation type="journal article" date="2014" name="Int. J. Syst. Evol. Microbiol.">
        <title>Complete genome sequence of Corynebacterium casei LMG S-19264T (=DSM 44701T), isolated from a smear-ripened cheese.</title>
        <authorList>
            <consortium name="US DOE Joint Genome Institute (JGI-PGF)"/>
            <person name="Walter F."/>
            <person name="Albersmeier A."/>
            <person name="Kalinowski J."/>
            <person name="Ruckert C."/>
        </authorList>
    </citation>
    <scope>NUCLEOTIDE SEQUENCE [LARGE SCALE GENOMIC DNA]</scope>
    <source>
        <strain evidence="3 4">CGMCC 1.12976</strain>
    </source>
</reference>
<dbReference type="Proteomes" id="UP000598775">
    <property type="component" value="Unassembled WGS sequence"/>
</dbReference>
<dbReference type="InterPro" id="IPR003870">
    <property type="entry name" value="DUF222"/>
</dbReference>
<comment type="similarity">
    <text evidence="1">Belongs to the Rv1128c/1148c/1588c/1702c/1945/3466 family.</text>
</comment>
<sequence>MKLPPSGNVPSAHERLLLREQFAAAITEVVALERQVSRVQAEQLACIERARLASLSMGVRDQSTGGPGWSPAVVAERIVVTELAAAVHLSETDARRRLDTAEALAGPLSATREALQSGDISYRHAEKIAHHAAGLRPDRLHDYESLVLTAAKRVSVQRLGSVARAAVEEAQPMTDVERHLRAAAERRVTIDAATDGMAYLTHYLPAVEAVAIYNRATELARSLKNGGDLRTMAHLRVDTLSDLMLNGETSIPGCTTGIRPHVRVTVPVLTLLGHDGGGAAQLEGYGPIDRLTALRLARSAPSFRRVLTDPITGVVLNFGRERYRPPADLDELIRLTHTECAFPTCGIPSAAAELDHTRPWSEGGETNFANLGPLCSSHHKVKHHTEWKVEHDPAPPGSLLWTSPVGFAYLVEPTPVAPRSAVRHGPTR</sequence>
<dbReference type="Gene3D" id="1.10.30.50">
    <property type="match status" value="1"/>
</dbReference>
<dbReference type="RefSeq" id="WP_188677381.1">
    <property type="nucleotide sequence ID" value="NZ_BMGP01000003.1"/>
</dbReference>
<dbReference type="CDD" id="cd00085">
    <property type="entry name" value="HNHc"/>
    <property type="match status" value="1"/>
</dbReference>
<dbReference type="InterPro" id="IPR003615">
    <property type="entry name" value="HNH_nuc"/>
</dbReference>
<dbReference type="GO" id="GO:0008270">
    <property type="term" value="F:zinc ion binding"/>
    <property type="evidence" value="ECO:0007669"/>
    <property type="project" value="InterPro"/>
</dbReference>
<accession>A0A917B6N8</accession>
<dbReference type="EMBL" id="BMGP01000003">
    <property type="protein sequence ID" value="GGF25895.1"/>
    <property type="molecule type" value="Genomic_DNA"/>
</dbReference>
<evidence type="ECO:0000313" key="3">
    <source>
        <dbReference type="EMBL" id="GGF25895.1"/>
    </source>
</evidence>
<dbReference type="SMART" id="SM00507">
    <property type="entry name" value="HNHc"/>
    <property type="match status" value="1"/>
</dbReference>
<gene>
    <name evidence="3" type="ORF">GCM10011399_19180</name>
</gene>
<dbReference type="AlphaFoldDB" id="A0A917B6N8"/>